<evidence type="ECO:0000256" key="1">
    <source>
        <dbReference type="SAM" id="MobiDB-lite"/>
    </source>
</evidence>
<evidence type="ECO:0000313" key="3">
    <source>
        <dbReference type="Proteomes" id="UP000825729"/>
    </source>
</evidence>
<protein>
    <submittedName>
        <fullName evidence="2">Uncharacterized protein</fullName>
    </submittedName>
</protein>
<accession>A0AAV7ENR5</accession>
<comment type="caution">
    <text evidence="2">The sequence shown here is derived from an EMBL/GenBank/DDBJ whole genome shotgun (WGS) entry which is preliminary data.</text>
</comment>
<proteinExistence type="predicted"/>
<dbReference type="Proteomes" id="UP000825729">
    <property type="component" value="Unassembled WGS sequence"/>
</dbReference>
<evidence type="ECO:0000313" key="2">
    <source>
        <dbReference type="EMBL" id="KAG9449262.1"/>
    </source>
</evidence>
<feature type="compositionally biased region" description="Basic and acidic residues" evidence="1">
    <location>
        <begin position="11"/>
        <end position="37"/>
    </location>
</feature>
<reference evidence="2 3" key="1">
    <citation type="submission" date="2021-07" db="EMBL/GenBank/DDBJ databases">
        <title>The Aristolochia fimbriata genome: insights into angiosperm evolution, floral development and chemical biosynthesis.</title>
        <authorList>
            <person name="Jiao Y."/>
        </authorList>
    </citation>
    <scope>NUCLEOTIDE SEQUENCE [LARGE SCALE GENOMIC DNA]</scope>
    <source>
        <strain evidence="2">IBCAS-2021</strain>
        <tissue evidence="2">Leaf</tissue>
    </source>
</reference>
<feature type="region of interest" description="Disordered" evidence="1">
    <location>
        <begin position="1"/>
        <end position="64"/>
    </location>
</feature>
<sequence>MQEFRALVDSSESRRPESQSAKENREGGRRSGRRETASPEASRVRGGVRGGGPRCTPGRRETTVKMDDVAELRDEKWVPVARGVFAGPKEGWSGKSEVYVRIDVGLRARGSRLSWVYDKIKPLP</sequence>
<dbReference type="EMBL" id="JAINDJ010000004">
    <property type="protein sequence ID" value="KAG9449262.1"/>
    <property type="molecule type" value="Genomic_DNA"/>
</dbReference>
<organism evidence="2 3">
    <name type="scientific">Aristolochia fimbriata</name>
    <name type="common">White veined hardy Dutchman's pipe vine</name>
    <dbReference type="NCBI Taxonomy" id="158543"/>
    <lineage>
        <taxon>Eukaryota</taxon>
        <taxon>Viridiplantae</taxon>
        <taxon>Streptophyta</taxon>
        <taxon>Embryophyta</taxon>
        <taxon>Tracheophyta</taxon>
        <taxon>Spermatophyta</taxon>
        <taxon>Magnoliopsida</taxon>
        <taxon>Magnoliidae</taxon>
        <taxon>Piperales</taxon>
        <taxon>Aristolochiaceae</taxon>
        <taxon>Aristolochia</taxon>
    </lineage>
</organism>
<gene>
    <name evidence="2" type="ORF">H6P81_009227</name>
</gene>
<dbReference type="AlphaFoldDB" id="A0AAV7ENR5"/>
<name>A0AAV7ENR5_ARIFI</name>
<keyword evidence="3" id="KW-1185">Reference proteome</keyword>